<evidence type="ECO:0000313" key="2">
    <source>
        <dbReference type="EMBL" id="MDG4980523.1"/>
    </source>
</evidence>
<reference evidence="2" key="1">
    <citation type="submission" date="2022-10" db="EMBL/GenBank/DDBJ databases">
        <authorList>
            <person name="Turner M.S."/>
            <person name="Huang W."/>
        </authorList>
    </citation>
    <scope>NUCLEOTIDE SEQUENCE</scope>
    <source>
        <strain evidence="2">581</strain>
    </source>
</reference>
<evidence type="ECO:0000256" key="1">
    <source>
        <dbReference type="SAM" id="MobiDB-lite"/>
    </source>
</evidence>
<dbReference type="Proteomes" id="UP001152656">
    <property type="component" value="Unassembled WGS sequence"/>
</dbReference>
<name>A0A9X4NC67_9LACT</name>
<gene>
    <name evidence="2" type="ORF">OGZ39_02480</name>
</gene>
<evidence type="ECO:0000313" key="3">
    <source>
        <dbReference type="Proteomes" id="UP001152656"/>
    </source>
</evidence>
<feature type="compositionally biased region" description="Acidic residues" evidence="1">
    <location>
        <begin position="231"/>
        <end position="247"/>
    </location>
</feature>
<organism evidence="2 3">
    <name type="scientific">Lactococcus lactis</name>
    <dbReference type="NCBI Taxonomy" id="1358"/>
    <lineage>
        <taxon>Bacteria</taxon>
        <taxon>Bacillati</taxon>
        <taxon>Bacillota</taxon>
        <taxon>Bacilli</taxon>
        <taxon>Lactobacillales</taxon>
        <taxon>Streptococcaceae</taxon>
        <taxon>Lactococcus</taxon>
    </lineage>
</organism>
<accession>A0A9X4NC67</accession>
<dbReference type="RefSeq" id="WP_278215953.1">
    <property type="nucleotide sequence ID" value="NZ_JAOWLP010000002.1"/>
</dbReference>
<feature type="region of interest" description="Disordered" evidence="1">
    <location>
        <begin position="221"/>
        <end position="247"/>
    </location>
</feature>
<sequence length="459" mass="53785">MKNKTNENFVQIPNMMFMNTNNDEKLVYVKLLQSQMIGYLDKNNRTTTTTIPLLVALLGWSKGQYSNKKVVKALNSLKEKYYIFFESTQDVFTVQINKWNDKEEHIVSVDWKQSGVKFSGFTKIKYSVIDSLLEDKDFTLYSYAEYRKMKTHQYRICYEEWGLVLEMTSRNAFNVVNSSEVIVKVTNGFDSDTKRRETNSYLTFDSVVDVKEVSLKPTYKAQPSKSVVKEEEPEQELDEQEPELESVEEEDDFYDFEEEELSLKAEAKKPVLEAHIKQSKAIKQEDNKVVDIHTKQAKIDSKDLLNQIKGNTIEANTFRKMQREDKRVTTLDESKQIQDFDVPMSISMFKVIETTDSAYIRDCGAKKLKNKKFQKKFGAKLDEEIHKYKESEHKTKFMSKFLYKTITEYYVDGVELIISADKLYDYVSHRAVNNIDDEDTYLPSNMLPDLEYIKVTEKY</sequence>
<protein>
    <submittedName>
        <fullName evidence="2">Uncharacterized protein</fullName>
    </submittedName>
</protein>
<reference evidence="2" key="2">
    <citation type="journal article" date="2023" name="Food Microbiol.">
        <title>Evaluation of the fermentation potential of lactic acid bacteria isolated from herbs, fruits and vegetables as starter cultures in nut-based milk alternatives.</title>
        <authorList>
            <person name="Huang W."/>
            <person name="Dong A."/>
            <person name="Pham H.T."/>
            <person name="Zhou C."/>
            <person name="Huo Z."/>
            <person name="Watjen A.P."/>
            <person name="Prakash S."/>
            <person name="Bang-Berthelsen C.H."/>
            <person name="Turner M.S."/>
        </authorList>
    </citation>
    <scope>NUCLEOTIDE SEQUENCE</scope>
    <source>
        <strain evidence="2">581</strain>
    </source>
</reference>
<comment type="caution">
    <text evidence="2">The sequence shown here is derived from an EMBL/GenBank/DDBJ whole genome shotgun (WGS) entry which is preliminary data.</text>
</comment>
<dbReference type="EMBL" id="JAOWLP010000002">
    <property type="protein sequence ID" value="MDG4980523.1"/>
    <property type="molecule type" value="Genomic_DNA"/>
</dbReference>
<proteinExistence type="predicted"/>
<dbReference type="AlphaFoldDB" id="A0A9X4NC67"/>